<dbReference type="PRINTS" id="PR00837">
    <property type="entry name" value="V5TPXLIKE"/>
</dbReference>
<reference evidence="2 3" key="1">
    <citation type="submission" date="2016-04" db="EMBL/GenBank/DDBJ databases">
        <title>A degradative enzymes factory behind the ericoid mycorrhizal symbiosis.</title>
        <authorList>
            <consortium name="DOE Joint Genome Institute"/>
            <person name="Martino E."/>
            <person name="Morin E."/>
            <person name="Grelet G."/>
            <person name="Kuo A."/>
            <person name="Kohler A."/>
            <person name="Daghino S."/>
            <person name="Barry K."/>
            <person name="Choi C."/>
            <person name="Cichocki N."/>
            <person name="Clum A."/>
            <person name="Copeland A."/>
            <person name="Hainaut M."/>
            <person name="Haridas S."/>
            <person name="Labutti K."/>
            <person name="Lindquist E."/>
            <person name="Lipzen A."/>
            <person name="Khouja H.-R."/>
            <person name="Murat C."/>
            <person name="Ohm R."/>
            <person name="Olson A."/>
            <person name="Spatafora J."/>
            <person name="Veneault-Fourrey C."/>
            <person name="Henrissat B."/>
            <person name="Grigoriev I."/>
            <person name="Martin F."/>
            <person name="Perotto S."/>
        </authorList>
    </citation>
    <scope>NUCLEOTIDE SEQUENCE [LARGE SCALE GENOMIC DNA]</scope>
    <source>
        <strain evidence="2 3">F</strain>
    </source>
</reference>
<dbReference type="InterPro" id="IPR002413">
    <property type="entry name" value="V5_allergen-like"/>
</dbReference>
<accession>A0A2J6R5P0</accession>
<evidence type="ECO:0000259" key="1">
    <source>
        <dbReference type="SMART" id="SM00198"/>
    </source>
</evidence>
<dbReference type="OrthoDB" id="43654at2759"/>
<dbReference type="SMART" id="SM00198">
    <property type="entry name" value="SCP"/>
    <property type="match status" value="1"/>
</dbReference>
<organism evidence="2 3">
    <name type="scientific">Hyaloscypha variabilis (strain UAMH 11265 / GT02V1 / F)</name>
    <name type="common">Meliniomyces variabilis</name>
    <dbReference type="NCBI Taxonomy" id="1149755"/>
    <lineage>
        <taxon>Eukaryota</taxon>
        <taxon>Fungi</taxon>
        <taxon>Dikarya</taxon>
        <taxon>Ascomycota</taxon>
        <taxon>Pezizomycotina</taxon>
        <taxon>Leotiomycetes</taxon>
        <taxon>Helotiales</taxon>
        <taxon>Hyaloscyphaceae</taxon>
        <taxon>Hyaloscypha</taxon>
        <taxon>Hyaloscypha variabilis</taxon>
    </lineage>
</organism>
<keyword evidence="3" id="KW-1185">Reference proteome</keyword>
<dbReference type="Proteomes" id="UP000235786">
    <property type="component" value="Unassembled WGS sequence"/>
</dbReference>
<protein>
    <recommendedName>
        <fullName evidence="1">SCP domain-containing protein</fullName>
    </recommendedName>
</protein>
<dbReference type="InterPro" id="IPR001283">
    <property type="entry name" value="CRISP-related"/>
</dbReference>
<gene>
    <name evidence="2" type="ORF">L207DRAFT_438531</name>
</gene>
<evidence type="ECO:0000313" key="2">
    <source>
        <dbReference type="EMBL" id="PMD33832.1"/>
    </source>
</evidence>
<dbReference type="EMBL" id="KZ613955">
    <property type="protein sequence ID" value="PMD33832.1"/>
    <property type="molecule type" value="Genomic_DNA"/>
</dbReference>
<dbReference type="AlphaFoldDB" id="A0A2J6R5P0"/>
<dbReference type="InterPro" id="IPR035940">
    <property type="entry name" value="CAP_sf"/>
</dbReference>
<dbReference type="STRING" id="1149755.A0A2J6R5P0"/>
<dbReference type="Pfam" id="PF00188">
    <property type="entry name" value="CAP"/>
    <property type="match status" value="1"/>
</dbReference>
<dbReference type="SUPFAM" id="SSF55797">
    <property type="entry name" value="PR-1-like"/>
    <property type="match status" value="1"/>
</dbReference>
<feature type="non-terminal residue" evidence="2">
    <location>
        <position position="1"/>
    </location>
</feature>
<dbReference type="PRINTS" id="PR00838">
    <property type="entry name" value="V5ALLERGEN"/>
</dbReference>
<sequence length="118" mass="12965">LTWDESLANEAEAWALQMALTGSFAHAPQLDHGENLAYFEPAGERNLIAATAAWVAEKKNYYGQPVSGERIDDEEKMVGHYTAIIWPEATRVGMGFLMCLMMGSGRRPGGRMSLLGTM</sequence>
<dbReference type="Gene3D" id="3.40.33.10">
    <property type="entry name" value="CAP"/>
    <property type="match status" value="1"/>
</dbReference>
<dbReference type="PANTHER" id="PTHR10334">
    <property type="entry name" value="CYSTEINE-RICH SECRETORY PROTEIN-RELATED"/>
    <property type="match status" value="1"/>
</dbReference>
<evidence type="ECO:0000313" key="3">
    <source>
        <dbReference type="Proteomes" id="UP000235786"/>
    </source>
</evidence>
<proteinExistence type="predicted"/>
<name>A0A2J6R5P0_HYAVF</name>
<dbReference type="InterPro" id="IPR014044">
    <property type="entry name" value="CAP_dom"/>
</dbReference>
<feature type="domain" description="SCP" evidence="1">
    <location>
        <begin position="1"/>
        <end position="114"/>
    </location>
</feature>